<keyword evidence="7 16" id="KW-0732">Signal</keyword>
<dbReference type="GO" id="GO:0008360">
    <property type="term" value="P:regulation of cell shape"/>
    <property type="evidence" value="ECO:0007669"/>
    <property type="project" value="UniProtKB-KW"/>
</dbReference>
<dbReference type="InterPro" id="IPR012907">
    <property type="entry name" value="Peptidase_S11_C"/>
</dbReference>
<comment type="similarity">
    <text evidence="3 15">Belongs to the peptidase S11 family.</text>
</comment>
<comment type="caution">
    <text evidence="18">The sequence shown here is derived from an EMBL/GenBank/DDBJ whole genome shotgun (WGS) entry which is preliminary data.</text>
</comment>
<evidence type="ECO:0000256" key="11">
    <source>
        <dbReference type="ARBA" id="ARBA00023316"/>
    </source>
</evidence>
<accession>A0A9D1P145</accession>
<keyword evidence="10" id="KW-0573">Peptidoglycan synthesis</keyword>
<evidence type="ECO:0000256" key="5">
    <source>
        <dbReference type="ARBA" id="ARBA00022645"/>
    </source>
</evidence>
<dbReference type="GO" id="GO:0006508">
    <property type="term" value="P:proteolysis"/>
    <property type="evidence" value="ECO:0007669"/>
    <property type="project" value="UniProtKB-KW"/>
</dbReference>
<evidence type="ECO:0000256" key="14">
    <source>
        <dbReference type="PIRSR" id="PIRSR618044-2"/>
    </source>
</evidence>
<evidence type="ECO:0000259" key="17">
    <source>
        <dbReference type="SMART" id="SM00936"/>
    </source>
</evidence>
<dbReference type="SUPFAM" id="SSF69189">
    <property type="entry name" value="Penicillin-binding protein associated domain"/>
    <property type="match status" value="1"/>
</dbReference>
<dbReference type="Pfam" id="PF07943">
    <property type="entry name" value="PBP5_C"/>
    <property type="match status" value="1"/>
</dbReference>
<dbReference type="AlphaFoldDB" id="A0A9D1P145"/>
<dbReference type="InterPro" id="IPR015956">
    <property type="entry name" value="Peniciliin-bd_prot_C_sf"/>
</dbReference>
<reference evidence="18" key="1">
    <citation type="submission" date="2020-10" db="EMBL/GenBank/DDBJ databases">
        <authorList>
            <person name="Gilroy R."/>
        </authorList>
    </citation>
    <scope>NUCLEOTIDE SEQUENCE</scope>
    <source>
        <strain evidence="18">CHK188-20938</strain>
    </source>
</reference>
<evidence type="ECO:0000256" key="3">
    <source>
        <dbReference type="ARBA" id="ARBA00007164"/>
    </source>
</evidence>
<dbReference type="PANTHER" id="PTHR21581">
    <property type="entry name" value="D-ALANYL-D-ALANINE CARBOXYPEPTIDASE"/>
    <property type="match status" value="1"/>
</dbReference>
<evidence type="ECO:0000256" key="16">
    <source>
        <dbReference type="SAM" id="SignalP"/>
    </source>
</evidence>
<feature type="active site" evidence="13">
    <location>
        <position position="118"/>
    </location>
</feature>
<dbReference type="PANTHER" id="PTHR21581:SF33">
    <property type="entry name" value="D-ALANYL-D-ALANINE CARBOXYPEPTIDASE DACB"/>
    <property type="match status" value="1"/>
</dbReference>
<dbReference type="InterPro" id="IPR018044">
    <property type="entry name" value="Peptidase_S11"/>
</dbReference>
<evidence type="ECO:0000256" key="6">
    <source>
        <dbReference type="ARBA" id="ARBA00022670"/>
    </source>
</evidence>
<dbReference type="GO" id="GO:0009002">
    <property type="term" value="F:serine-type D-Ala-D-Ala carboxypeptidase activity"/>
    <property type="evidence" value="ECO:0007669"/>
    <property type="project" value="UniProtKB-EC"/>
</dbReference>
<dbReference type="EMBL" id="DVOO01000008">
    <property type="protein sequence ID" value="HIV24556.1"/>
    <property type="molecule type" value="Genomic_DNA"/>
</dbReference>
<evidence type="ECO:0000256" key="2">
    <source>
        <dbReference type="ARBA" id="ARBA00004752"/>
    </source>
</evidence>
<evidence type="ECO:0000256" key="15">
    <source>
        <dbReference type="RuleBase" id="RU004016"/>
    </source>
</evidence>
<evidence type="ECO:0000256" key="1">
    <source>
        <dbReference type="ARBA" id="ARBA00003217"/>
    </source>
</evidence>
<keyword evidence="6" id="KW-0645">Protease</keyword>
<comment type="function">
    <text evidence="1">Removes C-terminal D-alanyl residues from sugar-peptide cell wall precursors.</text>
</comment>
<feature type="signal peptide" evidence="16">
    <location>
        <begin position="1"/>
        <end position="22"/>
    </location>
</feature>
<evidence type="ECO:0000313" key="18">
    <source>
        <dbReference type="EMBL" id="HIV24556.1"/>
    </source>
</evidence>
<dbReference type="Pfam" id="PF00768">
    <property type="entry name" value="Peptidase_S11"/>
    <property type="match status" value="1"/>
</dbReference>
<dbReference type="InterPro" id="IPR001967">
    <property type="entry name" value="Peptidase_S11_N"/>
</dbReference>
<evidence type="ECO:0000256" key="13">
    <source>
        <dbReference type="PIRSR" id="PIRSR618044-1"/>
    </source>
</evidence>
<dbReference type="Proteomes" id="UP000824169">
    <property type="component" value="Unassembled WGS sequence"/>
</dbReference>
<evidence type="ECO:0000256" key="9">
    <source>
        <dbReference type="ARBA" id="ARBA00022960"/>
    </source>
</evidence>
<evidence type="ECO:0000256" key="8">
    <source>
        <dbReference type="ARBA" id="ARBA00022801"/>
    </source>
</evidence>
<gene>
    <name evidence="18" type="ORF">IAB71_02025</name>
</gene>
<evidence type="ECO:0000256" key="7">
    <source>
        <dbReference type="ARBA" id="ARBA00022729"/>
    </source>
</evidence>
<feature type="chain" id="PRO_5038679984" description="serine-type D-Ala-D-Ala carboxypeptidase" evidence="16">
    <location>
        <begin position="23"/>
        <end position="405"/>
    </location>
</feature>
<dbReference type="PRINTS" id="PR00725">
    <property type="entry name" value="DADACBPTASE1"/>
</dbReference>
<evidence type="ECO:0000256" key="10">
    <source>
        <dbReference type="ARBA" id="ARBA00022984"/>
    </source>
</evidence>
<comment type="catalytic activity">
    <reaction evidence="12">
        <text>Preferential cleavage: (Ac)2-L-Lys-D-Ala-|-D-Ala. Also transpeptidation of peptidyl-alanyl moieties that are N-acyl substituents of D-alanine.</text>
        <dbReference type="EC" id="3.4.16.4"/>
    </reaction>
</comment>
<dbReference type="InterPro" id="IPR012338">
    <property type="entry name" value="Beta-lactam/transpept-like"/>
</dbReference>
<evidence type="ECO:0000313" key="19">
    <source>
        <dbReference type="Proteomes" id="UP000824169"/>
    </source>
</evidence>
<keyword evidence="9" id="KW-0133">Cell shape</keyword>
<organism evidence="18 19">
    <name type="scientific">Candidatus Scatomonas pullistercoris</name>
    <dbReference type="NCBI Taxonomy" id="2840920"/>
    <lineage>
        <taxon>Bacteria</taxon>
        <taxon>Bacillati</taxon>
        <taxon>Bacillota</taxon>
        <taxon>Clostridia</taxon>
        <taxon>Lachnospirales</taxon>
        <taxon>Lachnospiraceae</taxon>
        <taxon>Lachnospiraceae incertae sedis</taxon>
        <taxon>Candidatus Scatomonas</taxon>
    </lineage>
</organism>
<comment type="pathway">
    <text evidence="2">Cell wall biogenesis; peptidoglycan biosynthesis.</text>
</comment>
<dbReference type="InterPro" id="IPR037167">
    <property type="entry name" value="Peptidase_S11_C_sf"/>
</dbReference>
<dbReference type="SUPFAM" id="SSF56601">
    <property type="entry name" value="beta-lactamase/transpeptidase-like"/>
    <property type="match status" value="1"/>
</dbReference>
<proteinExistence type="inferred from homology"/>
<dbReference type="GO" id="GO:0009252">
    <property type="term" value="P:peptidoglycan biosynthetic process"/>
    <property type="evidence" value="ECO:0007669"/>
    <property type="project" value="UniProtKB-KW"/>
</dbReference>
<feature type="binding site" evidence="14">
    <location>
        <position position="233"/>
    </location>
    <ligand>
        <name>substrate</name>
    </ligand>
</feature>
<dbReference type="Gene3D" id="3.40.710.10">
    <property type="entry name" value="DD-peptidase/beta-lactamase superfamily"/>
    <property type="match status" value="1"/>
</dbReference>
<dbReference type="Gene3D" id="2.60.410.10">
    <property type="entry name" value="D-Ala-D-Ala carboxypeptidase, C-terminal domain"/>
    <property type="match status" value="1"/>
</dbReference>
<evidence type="ECO:0000256" key="4">
    <source>
        <dbReference type="ARBA" id="ARBA00012448"/>
    </source>
</evidence>
<reference evidence="18" key="2">
    <citation type="journal article" date="2021" name="PeerJ">
        <title>Extensive microbial diversity within the chicken gut microbiome revealed by metagenomics and culture.</title>
        <authorList>
            <person name="Gilroy R."/>
            <person name="Ravi A."/>
            <person name="Getino M."/>
            <person name="Pursley I."/>
            <person name="Horton D.L."/>
            <person name="Alikhan N.F."/>
            <person name="Baker D."/>
            <person name="Gharbi K."/>
            <person name="Hall N."/>
            <person name="Watson M."/>
            <person name="Adriaenssens E.M."/>
            <person name="Foster-Nyarko E."/>
            <person name="Jarju S."/>
            <person name="Secka A."/>
            <person name="Antonio M."/>
            <person name="Oren A."/>
            <person name="Chaudhuri R.R."/>
            <person name="La Ragione R."/>
            <person name="Hildebrand F."/>
            <person name="Pallen M.J."/>
        </authorList>
    </citation>
    <scope>NUCLEOTIDE SEQUENCE</scope>
    <source>
        <strain evidence="18">CHK188-20938</strain>
    </source>
</reference>
<protein>
    <recommendedName>
        <fullName evidence="4">serine-type D-Ala-D-Ala carboxypeptidase</fullName>
        <ecNumber evidence="4">3.4.16.4</ecNumber>
    </recommendedName>
</protein>
<feature type="domain" description="Peptidase S11 D-Ala-D-Ala carboxypeptidase A C-terminal" evidence="17">
    <location>
        <begin position="286"/>
        <end position="387"/>
    </location>
</feature>
<evidence type="ECO:0000256" key="12">
    <source>
        <dbReference type="ARBA" id="ARBA00034000"/>
    </source>
</evidence>
<keyword evidence="8" id="KW-0378">Hydrolase</keyword>
<keyword evidence="11" id="KW-0961">Cell wall biogenesis/degradation</keyword>
<feature type="active site" description="Acyl-ester intermediate" evidence="13">
    <location>
        <position position="64"/>
    </location>
</feature>
<keyword evidence="5 18" id="KW-0121">Carboxypeptidase</keyword>
<dbReference type="SMART" id="SM00936">
    <property type="entry name" value="PBP5_C"/>
    <property type="match status" value="1"/>
</dbReference>
<feature type="active site" description="Acyl-ester intermediate" evidence="13">
    <location>
        <position position="61"/>
    </location>
</feature>
<sequence length="405" mass="45031">MKKVLALLLGLLLFLGSPLHVPGEENQFEDELYAASACLLDADSGRVLYGKAEEEALAMASTTKIMTCILALENTADPAGTVLTASREAASQPEVRLGVHAGQQFSMQDLLYALMLESYNDTAVMIAEGTAGSVEAFAELMNRKAEEIGCRDTHFVTPNGLDGSDAGGEHHTTAADLALMLRYCIRQSPKAEQFLEITGTSSYSFWDRELKNVYDCVNHNALLSMMEGTLSGKTGFTSKAGYCYVGAVQQGDRCLIVSLLACGWPDHRDYKWSDARKLLEYGFENYEYRDVFDRNFRGREIPVADGRYGDFPGEGSAFTTAEFGIPEEERSLRLLLRADEQVEIRYDLPETLEAPVSAGEEIGNVRYSLKGEELAVYPLYASSGVEKKDYFWCLRQLWKWYCGRQ</sequence>
<dbReference type="EC" id="3.4.16.4" evidence="4"/>
<name>A0A9D1P145_9FIRM</name>
<dbReference type="GO" id="GO:0071555">
    <property type="term" value="P:cell wall organization"/>
    <property type="evidence" value="ECO:0007669"/>
    <property type="project" value="UniProtKB-KW"/>
</dbReference>